<name>A0ABV3X6W1_9FIRM</name>
<evidence type="ECO:0000313" key="2">
    <source>
        <dbReference type="Proteomes" id="UP001559623"/>
    </source>
</evidence>
<evidence type="ECO:0000313" key="1">
    <source>
        <dbReference type="EMBL" id="MEX5285784.1"/>
    </source>
</evidence>
<dbReference type="SUPFAM" id="SSF54786">
    <property type="entry name" value="YcfA/nrd intein domain"/>
    <property type="match status" value="1"/>
</dbReference>
<dbReference type="EMBL" id="JARVLH010000006">
    <property type="protein sequence ID" value="MEX5285784.1"/>
    <property type="molecule type" value="Genomic_DNA"/>
</dbReference>
<gene>
    <name evidence="1" type="ORF">QCO44_09090</name>
</gene>
<dbReference type="RefSeq" id="WP_368847511.1">
    <property type="nucleotide sequence ID" value="NZ_CP194411.1"/>
</dbReference>
<comment type="caution">
    <text evidence="1">The sequence shown here is derived from an EMBL/GenBank/DDBJ whole genome shotgun (WGS) entry which is preliminary data.</text>
</comment>
<organism evidence="1 2">
    <name type="scientific">Selenomonas sputigena</name>
    <dbReference type="NCBI Taxonomy" id="69823"/>
    <lineage>
        <taxon>Bacteria</taxon>
        <taxon>Bacillati</taxon>
        <taxon>Bacillota</taxon>
        <taxon>Negativicutes</taxon>
        <taxon>Selenomonadales</taxon>
        <taxon>Selenomonadaceae</taxon>
        <taxon>Selenomonas</taxon>
    </lineage>
</organism>
<reference evidence="1 2" key="1">
    <citation type="submission" date="2023-04" db="EMBL/GenBank/DDBJ databases">
        <title>Genome Sequence of Selenomonas sputigena ATCC 33150.</title>
        <authorList>
            <person name="Miller D.P."/>
            <person name="Anvari S."/>
            <person name="Polson S.W."/>
            <person name="Macdonald M."/>
            <person name="Mcdowell J.V."/>
        </authorList>
    </citation>
    <scope>NUCLEOTIDE SEQUENCE [LARGE SCALE GENOMIC DNA]</scope>
    <source>
        <strain evidence="1 2">ATCC 33150</strain>
    </source>
</reference>
<sequence>MSRWEKLIARIRNNPKTVSFDEVEKILLRLGYCRRQPGGGSSHYIFRKQGCPIITIPKNEPYVKEMYVKLVIEALAMLEK</sequence>
<dbReference type="Proteomes" id="UP001559623">
    <property type="component" value="Unassembled WGS sequence"/>
</dbReference>
<proteinExistence type="predicted"/>
<protein>
    <submittedName>
        <fullName evidence="1">Type II toxin-antitoxin system HicA family toxin</fullName>
    </submittedName>
</protein>
<keyword evidence="2" id="KW-1185">Reference proteome</keyword>
<accession>A0ABV3X6W1</accession>